<accession>F6XJ96</accession>
<keyword evidence="6 14" id="KW-0472">Membrane</keyword>
<evidence type="ECO:0000256" key="3">
    <source>
        <dbReference type="ARBA" id="ARBA00022692"/>
    </source>
</evidence>
<dbReference type="GO" id="GO:0045944">
    <property type="term" value="P:positive regulation of transcription by RNA polymerase II"/>
    <property type="evidence" value="ECO:0007669"/>
    <property type="project" value="Ensembl"/>
</dbReference>
<dbReference type="GO" id="GO:0005765">
    <property type="term" value="C:lysosomal membrane"/>
    <property type="evidence" value="ECO:0007669"/>
    <property type="project" value="UniProtKB-SubCell"/>
</dbReference>
<evidence type="ECO:0000256" key="7">
    <source>
        <dbReference type="ARBA" id="ARBA00023180"/>
    </source>
</evidence>
<comment type="similarity">
    <text evidence="1">Belongs to the GLMP family.</text>
</comment>
<evidence type="ECO:0000313" key="16">
    <source>
        <dbReference type="Proteomes" id="UP000002280"/>
    </source>
</evidence>
<dbReference type="PANTHER" id="PTHR31981">
    <property type="entry name" value="GLYCOSYLATED LYSOSOMAL MEMBRANE PROTEIN"/>
    <property type="match status" value="1"/>
</dbReference>
<evidence type="ECO:0000256" key="6">
    <source>
        <dbReference type="ARBA" id="ARBA00023136"/>
    </source>
</evidence>
<proteinExistence type="inferred from homology"/>
<dbReference type="GO" id="GO:0005634">
    <property type="term" value="C:nucleus"/>
    <property type="evidence" value="ECO:0007669"/>
    <property type="project" value="Ensembl"/>
</dbReference>
<reference evidence="15" key="3">
    <citation type="submission" date="2025-09" db="UniProtKB">
        <authorList>
            <consortium name="Ensembl"/>
        </authorList>
    </citation>
    <scope>IDENTIFICATION</scope>
</reference>
<dbReference type="GO" id="GO:0050821">
    <property type="term" value="P:protein stabilization"/>
    <property type="evidence" value="ECO:0007669"/>
    <property type="project" value="Ensembl"/>
</dbReference>
<keyword evidence="4" id="KW-0732">Signal</keyword>
<reference evidence="15 16" key="1">
    <citation type="journal article" date="2007" name="Nature">
        <title>Genome of the marsupial Monodelphis domestica reveals innovation in non-coding sequences.</title>
        <authorList>
            <person name="Mikkelsen T.S."/>
            <person name="Wakefield M.J."/>
            <person name="Aken B."/>
            <person name="Amemiya C.T."/>
            <person name="Chang J.L."/>
            <person name="Duke S."/>
            <person name="Garber M."/>
            <person name="Gentles A.J."/>
            <person name="Goodstadt L."/>
            <person name="Heger A."/>
            <person name="Jurka J."/>
            <person name="Kamal M."/>
            <person name="Mauceli E."/>
            <person name="Searle S.M."/>
            <person name="Sharpe T."/>
            <person name="Baker M.L."/>
            <person name="Batzer M.A."/>
            <person name="Benos P.V."/>
            <person name="Belov K."/>
            <person name="Clamp M."/>
            <person name="Cook A."/>
            <person name="Cuff J."/>
            <person name="Das R."/>
            <person name="Davidow L."/>
            <person name="Deakin J.E."/>
            <person name="Fazzari M.J."/>
            <person name="Glass J.L."/>
            <person name="Grabherr M."/>
            <person name="Greally J.M."/>
            <person name="Gu W."/>
            <person name="Hore T.A."/>
            <person name="Huttley G.A."/>
            <person name="Kleber M."/>
            <person name="Jirtle R.L."/>
            <person name="Koina E."/>
            <person name="Lee J.T."/>
            <person name="Mahony S."/>
            <person name="Marra M.A."/>
            <person name="Miller R.D."/>
            <person name="Nicholls R.D."/>
            <person name="Oda M."/>
            <person name="Papenfuss A.T."/>
            <person name="Parra Z.E."/>
            <person name="Pollock D.D."/>
            <person name="Ray D.A."/>
            <person name="Schein J.E."/>
            <person name="Speed T.P."/>
            <person name="Thompson K."/>
            <person name="VandeBerg J.L."/>
            <person name="Wade C.M."/>
            <person name="Walker J.A."/>
            <person name="Waters P.D."/>
            <person name="Webber C."/>
            <person name="Weidman J.R."/>
            <person name="Xie X."/>
            <person name="Zody M.C."/>
            <person name="Baldwin J."/>
            <person name="Abdouelleil A."/>
            <person name="Abdulkadir J."/>
            <person name="Abebe A."/>
            <person name="Abera B."/>
            <person name="Abreu J."/>
            <person name="Acer S.C."/>
            <person name="Aftuck L."/>
            <person name="Alexander A."/>
            <person name="An P."/>
            <person name="Anderson E."/>
            <person name="Anderson S."/>
            <person name="Arachi H."/>
            <person name="Azer M."/>
            <person name="Bachantsang P."/>
            <person name="Barry A."/>
            <person name="Bayul T."/>
            <person name="Berlin A."/>
            <person name="Bessette D."/>
            <person name="Bloom T."/>
            <person name="Bloom T."/>
            <person name="Boguslavskiy L."/>
            <person name="Bonnet C."/>
            <person name="Boukhgalter B."/>
            <person name="Bourzgui I."/>
            <person name="Brown A."/>
            <person name="Cahill P."/>
            <person name="Channer S."/>
            <person name="Cheshatsang Y."/>
            <person name="Chuda L."/>
            <person name="Citroen M."/>
            <person name="Collymore A."/>
            <person name="Cooke P."/>
            <person name="Costello M."/>
            <person name="D'Aco K."/>
            <person name="Daza R."/>
            <person name="De Haan G."/>
            <person name="DeGray S."/>
            <person name="DeMaso C."/>
            <person name="Dhargay N."/>
            <person name="Dooley K."/>
            <person name="Dooley E."/>
            <person name="Doricent M."/>
            <person name="Dorje P."/>
            <person name="Dorjee K."/>
            <person name="Dupes A."/>
            <person name="Elong R."/>
            <person name="Falk J."/>
            <person name="Farina A."/>
            <person name="Faro S."/>
            <person name="Ferguson D."/>
            <person name="Fisher S."/>
            <person name="Foley C.D."/>
            <person name="Franke A."/>
            <person name="Friedrich D."/>
            <person name="Gadbois L."/>
            <person name="Gearin G."/>
            <person name="Gearin C.R."/>
            <person name="Giannoukos G."/>
            <person name="Goode T."/>
            <person name="Graham J."/>
            <person name="Grandbois E."/>
            <person name="Grewal S."/>
            <person name="Gyaltsen K."/>
            <person name="Hafez N."/>
            <person name="Hagos B."/>
            <person name="Hall J."/>
            <person name="Henson C."/>
            <person name="Hollinger A."/>
            <person name="Honan T."/>
            <person name="Huard M.D."/>
            <person name="Hughes L."/>
            <person name="Hurhula B."/>
            <person name="Husby M.E."/>
            <person name="Kamat A."/>
            <person name="Kanga B."/>
            <person name="Kashin S."/>
            <person name="Khazanovich D."/>
            <person name="Kisner P."/>
            <person name="Lance K."/>
            <person name="Lara M."/>
            <person name="Lee W."/>
            <person name="Lennon N."/>
            <person name="Letendre F."/>
            <person name="LeVine R."/>
            <person name="Lipovsky A."/>
            <person name="Liu X."/>
            <person name="Liu J."/>
            <person name="Liu S."/>
            <person name="Lokyitsang T."/>
            <person name="Lokyitsang Y."/>
            <person name="Lubonja R."/>
            <person name="Lui A."/>
            <person name="MacDonald P."/>
            <person name="Magnisalis V."/>
            <person name="Maru K."/>
            <person name="Matthews C."/>
            <person name="McCusker W."/>
            <person name="McDonough S."/>
            <person name="Mehta T."/>
            <person name="Meldrim J."/>
            <person name="Meneus L."/>
            <person name="Mihai O."/>
            <person name="Mihalev A."/>
            <person name="Mihova T."/>
            <person name="Mittelman R."/>
            <person name="Mlenga V."/>
            <person name="Montmayeur A."/>
            <person name="Mulrain L."/>
            <person name="Navidi A."/>
            <person name="Naylor J."/>
            <person name="Negash T."/>
            <person name="Nguyen T."/>
            <person name="Nguyen N."/>
            <person name="Nicol R."/>
            <person name="Norbu C."/>
            <person name="Norbu N."/>
            <person name="Novod N."/>
            <person name="O'Neill B."/>
            <person name="Osman S."/>
            <person name="Markiewicz E."/>
            <person name="Oyono O.L."/>
            <person name="Patti C."/>
            <person name="Phunkhang P."/>
            <person name="Pierre F."/>
            <person name="Priest M."/>
            <person name="Raghuraman S."/>
            <person name="Rege F."/>
            <person name="Reyes R."/>
            <person name="Rise C."/>
            <person name="Rogov P."/>
            <person name="Ross K."/>
            <person name="Ryan E."/>
            <person name="Settipalli S."/>
            <person name="Shea T."/>
            <person name="Sherpa N."/>
            <person name="Shi L."/>
            <person name="Shih D."/>
            <person name="Sparrow T."/>
            <person name="Spaulding J."/>
            <person name="Stalker J."/>
            <person name="Stange-Thomann N."/>
            <person name="Stavropoulos S."/>
            <person name="Stone C."/>
            <person name="Strader C."/>
            <person name="Tesfaye S."/>
            <person name="Thomson T."/>
            <person name="Thoulutsang Y."/>
            <person name="Thoulutsang D."/>
            <person name="Topham K."/>
            <person name="Topping I."/>
            <person name="Tsamla T."/>
            <person name="Vassiliev H."/>
            <person name="Vo A."/>
            <person name="Wangchuk T."/>
            <person name="Wangdi T."/>
            <person name="Weiand M."/>
            <person name="Wilkinson J."/>
            <person name="Wilson A."/>
            <person name="Yadav S."/>
            <person name="Young G."/>
            <person name="Yu Q."/>
            <person name="Zembek L."/>
            <person name="Zhong D."/>
            <person name="Zimmer A."/>
            <person name="Zwirko Z."/>
            <person name="Jaffe D.B."/>
            <person name="Alvarez P."/>
            <person name="Brockman W."/>
            <person name="Butler J."/>
            <person name="Chin C."/>
            <person name="Gnerre S."/>
            <person name="MacCallum I."/>
            <person name="Graves J.A."/>
            <person name="Ponting C.P."/>
            <person name="Breen M."/>
            <person name="Samollow P.B."/>
            <person name="Lander E.S."/>
            <person name="Lindblad-Toh K."/>
        </authorList>
    </citation>
    <scope>NUCLEOTIDE SEQUENCE [LARGE SCALE GENOMIC DNA]</scope>
</reference>
<dbReference type="GO" id="GO:0061462">
    <property type="term" value="P:protein localization to lysosome"/>
    <property type="evidence" value="ECO:0007669"/>
    <property type="project" value="Ensembl"/>
</dbReference>
<dbReference type="PANTHER" id="PTHR31981:SF1">
    <property type="entry name" value="GLYCOSYLATED LYSOSOMAL MEMBRANE PROTEIN"/>
    <property type="match status" value="1"/>
</dbReference>
<evidence type="ECO:0000256" key="5">
    <source>
        <dbReference type="ARBA" id="ARBA00022989"/>
    </source>
</evidence>
<keyword evidence="7" id="KW-0325">Glycoprotein</keyword>
<evidence type="ECO:0000256" key="1">
    <source>
        <dbReference type="ARBA" id="ARBA00010599"/>
    </source>
</evidence>
<dbReference type="Proteomes" id="UP000002280">
    <property type="component" value="Chromosome 2"/>
</dbReference>
<feature type="transmembrane region" description="Helical" evidence="14">
    <location>
        <begin position="429"/>
        <end position="455"/>
    </location>
</feature>
<dbReference type="Bgee" id="ENSMODG00000016888">
    <property type="expression patterns" value="Expressed in extraembryonic membrane and 19 other cell types or tissues"/>
</dbReference>
<organism evidence="15 16">
    <name type="scientific">Monodelphis domestica</name>
    <name type="common">Gray short-tailed opossum</name>
    <dbReference type="NCBI Taxonomy" id="13616"/>
    <lineage>
        <taxon>Eukaryota</taxon>
        <taxon>Metazoa</taxon>
        <taxon>Chordata</taxon>
        <taxon>Craniata</taxon>
        <taxon>Vertebrata</taxon>
        <taxon>Euteleostomi</taxon>
        <taxon>Mammalia</taxon>
        <taxon>Metatheria</taxon>
        <taxon>Didelphimorphia</taxon>
        <taxon>Didelphidae</taxon>
        <taxon>Monodelphis</taxon>
    </lineage>
</organism>
<evidence type="ECO:0000256" key="11">
    <source>
        <dbReference type="ARBA" id="ARBA00030059"/>
    </source>
</evidence>
<evidence type="ECO:0000256" key="13">
    <source>
        <dbReference type="SAM" id="MobiDB-lite"/>
    </source>
</evidence>
<dbReference type="HOGENOM" id="CLU_040225_0_0_1"/>
<comment type="function">
    <text evidence="9">Required to protect lysosomal transporter MFSD1 from lysosomal proteolysis and for MFSD1 lysosomal localization.</text>
</comment>
<keyword evidence="16" id="KW-1185">Reference proteome</keyword>
<reference evidence="15" key="2">
    <citation type="submission" date="2025-08" db="UniProtKB">
        <authorList>
            <consortium name="Ensembl"/>
        </authorList>
    </citation>
    <scope>IDENTIFICATION</scope>
</reference>
<dbReference type="OMA" id="TLHYLWD"/>
<keyword evidence="8" id="KW-0458">Lysosome</keyword>
<sequence length="467" mass="50745">MGASPSTPSFPFPLREARDQEKASGPFKRQPALPPFKGLGGSRRQSHDWRSGLLSGCGSNGGMHWELPRALRVSALCSPLLLFQCLLLLRAPASLLGDQTRRVFLEVWEGPTDPSKSLLHIRAVGANSTIHYIWSNLGPPAVLFVATNTSNSGLNVNWTGLLSSEPEGSLVVHPTDSVQFSSALIFSKLFEFDSTNSSEVKEGSPGKPYPPYLLADFSWGDVTLDLSTLSATFQGHPSKDPLGTFTNGSLAFKVSAFNESGRPAHLPRLQHTADTTHLELVLAGAAPRGNHSLFGLEVATPVLDSECPQLKEQESIDDEYCPSVFQLEQLLWHSPLGGFLQWRPIAFSQKQLNWKTALSCSVSTPGPTLTTLLPQSPIVRAFFGPSVNFCTFNLTFGNSSNFAYEDHRYLSWSALLGIGIPPVDSFSPMILGIMVVVLGAPGLLLAGGGLSLLLYRHRRYSEYEPIN</sequence>
<evidence type="ECO:0000256" key="14">
    <source>
        <dbReference type="SAM" id="Phobius"/>
    </source>
</evidence>
<name>F6XJ96_MONDO</name>
<evidence type="ECO:0000256" key="2">
    <source>
        <dbReference type="ARBA" id="ARBA00018820"/>
    </source>
</evidence>
<dbReference type="Pfam" id="PF15065">
    <property type="entry name" value="NCU-G1"/>
    <property type="match status" value="1"/>
</dbReference>
<comment type="subcellular location">
    <subcellularLocation>
        <location evidence="10">Lysosome membrane</location>
        <topology evidence="10">Single-pass type I membrane protein</topology>
        <orientation evidence="10">Lumenal side</orientation>
    </subcellularLocation>
</comment>
<evidence type="ECO:0000256" key="9">
    <source>
        <dbReference type="ARBA" id="ARBA00024176"/>
    </source>
</evidence>
<dbReference type="GO" id="GO:0005829">
    <property type="term" value="C:cytosol"/>
    <property type="evidence" value="ECO:0007669"/>
    <property type="project" value="Ensembl"/>
</dbReference>
<dbReference type="InParanoid" id="F6XJ96"/>
<evidence type="ECO:0000256" key="4">
    <source>
        <dbReference type="ARBA" id="ARBA00022729"/>
    </source>
</evidence>
<evidence type="ECO:0000256" key="10">
    <source>
        <dbReference type="ARBA" id="ARBA00024189"/>
    </source>
</evidence>
<gene>
    <name evidence="15" type="primary">GLMP</name>
</gene>
<feature type="region of interest" description="Disordered" evidence="13">
    <location>
        <begin position="1"/>
        <end position="44"/>
    </location>
</feature>
<dbReference type="STRING" id="13616.ENSMODP00000021077"/>
<evidence type="ECO:0000256" key="8">
    <source>
        <dbReference type="ARBA" id="ARBA00023228"/>
    </source>
</evidence>
<evidence type="ECO:0000256" key="12">
    <source>
        <dbReference type="ARBA" id="ARBA00044960"/>
    </source>
</evidence>
<dbReference type="FunCoup" id="F6XJ96">
    <property type="interactions" value="780"/>
</dbReference>
<evidence type="ECO:0000313" key="15">
    <source>
        <dbReference type="Ensembl" id="ENSMODP00000021077.3"/>
    </source>
</evidence>
<dbReference type="InterPro" id="IPR029382">
    <property type="entry name" value="NCU-G1"/>
</dbReference>
<keyword evidence="3 14" id="KW-0812">Transmembrane</keyword>
<protein>
    <recommendedName>
        <fullName evidence="2">Glycosylated lysosomal membrane protein</fullName>
    </recommendedName>
    <alternativeName>
        <fullName evidence="11">Lysosomal protein NCU-G1</fullName>
    </alternativeName>
</protein>
<comment type="subunit">
    <text evidence="12">Interacts (via lumenal domain) with lysosomal protein MFSD1; the interaction starts while both proteins are still in the endoplasmic reticulum and is required for stabilization of MFSD1 in lysosomes but has no direct effect on its targeting to lysosomes or transporter activity.</text>
</comment>
<dbReference type="Ensembl" id="ENSMODT00000021449.4">
    <property type="protein sequence ID" value="ENSMODP00000021077.3"/>
    <property type="gene ID" value="ENSMODG00000016888.4"/>
</dbReference>
<keyword evidence="5 14" id="KW-1133">Transmembrane helix</keyword>
<dbReference type="GeneTree" id="ENSGT00390000005131"/>
<dbReference type="AlphaFoldDB" id="F6XJ96"/>
<dbReference type="GO" id="GO:0005764">
    <property type="term" value="C:lysosome"/>
    <property type="evidence" value="ECO:0000318"/>
    <property type="project" value="GO_Central"/>
</dbReference>
<dbReference type="eggNOG" id="ENOG502QSBM">
    <property type="taxonomic scope" value="Eukaryota"/>
</dbReference>